<protein>
    <submittedName>
        <fullName evidence="1">Uncharacterized protein</fullName>
    </submittedName>
</protein>
<name>A0ABU6VP98_9FABA</name>
<dbReference type="EMBL" id="JASCZI010151610">
    <property type="protein sequence ID" value="MED6173718.1"/>
    <property type="molecule type" value="Genomic_DNA"/>
</dbReference>
<gene>
    <name evidence="1" type="ORF">PIB30_062248</name>
</gene>
<organism evidence="1 2">
    <name type="scientific">Stylosanthes scabra</name>
    <dbReference type="NCBI Taxonomy" id="79078"/>
    <lineage>
        <taxon>Eukaryota</taxon>
        <taxon>Viridiplantae</taxon>
        <taxon>Streptophyta</taxon>
        <taxon>Embryophyta</taxon>
        <taxon>Tracheophyta</taxon>
        <taxon>Spermatophyta</taxon>
        <taxon>Magnoliopsida</taxon>
        <taxon>eudicotyledons</taxon>
        <taxon>Gunneridae</taxon>
        <taxon>Pentapetalae</taxon>
        <taxon>rosids</taxon>
        <taxon>fabids</taxon>
        <taxon>Fabales</taxon>
        <taxon>Fabaceae</taxon>
        <taxon>Papilionoideae</taxon>
        <taxon>50 kb inversion clade</taxon>
        <taxon>dalbergioids sensu lato</taxon>
        <taxon>Dalbergieae</taxon>
        <taxon>Pterocarpus clade</taxon>
        <taxon>Stylosanthes</taxon>
    </lineage>
</organism>
<keyword evidence="2" id="KW-1185">Reference proteome</keyword>
<proteinExistence type="predicted"/>
<evidence type="ECO:0000313" key="1">
    <source>
        <dbReference type="EMBL" id="MED6173718.1"/>
    </source>
</evidence>
<accession>A0ABU6VP98</accession>
<comment type="caution">
    <text evidence="1">The sequence shown here is derived from an EMBL/GenBank/DDBJ whole genome shotgun (WGS) entry which is preliminary data.</text>
</comment>
<evidence type="ECO:0000313" key="2">
    <source>
        <dbReference type="Proteomes" id="UP001341840"/>
    </source>
</evidence>
<dbReference type="Proteomes" id="UP001341840">
    <property type="component" value="Unassembled WGS sequence"/>
</dbReference>
<reference evidence="1 2" key="1">
    <citation type="journal article" date="2023" name="Plants (Basel)">
        <title>Bridging the Gap: Combining Genomics and Transcriptomics Approaches to Understand Stylosanthes scabra, an Orphan Legume from the Brazilian Caatinga.</title>
        <authorList>
            <person name="Ferreira-Neto J.R.C."/>
            <person name="da Silva M.D."/>
            <person name="Binneck E."/>
            <person name="de Melo N.F."/>
            <person name="da Silva R.H."/>
            <person name="de Melo A.L.T.M."/>
            <person name="Pandolfi V."/>
            <person name="Bustamante F.O."/>
            <person name="Brasileiro-Vidal A.C."/>
            <person name="Benko-Iseppon A.M."/>
        </authorList>
    </citation>
    <scope>NUCLEOTIDE SEQUENCE [LARGE SCALE GENOMIC DNA]</scope>
    <source>
        <tissue evidence="1">Leaves</tissue>
    </source>
</reference>
<sequence>MPCASAVLPPYRSNWASKRLGLGPEMQNSNSGIHLMSFCSVKLRTQLCPESSLDAAGEEVAALPKCMPAAIITATMILCNGIGCVVAGASFAYPSRGGMTEPVAISPTAAPDRHCHFPHRLSSRVRCLPLPLLLDVVPQPGAPFCYLQLRRVVFISVVPASPSSGRDLTRLVRETEDHFGEEPQRDLQISLPRGILLCKEGLQSGKAQGD</sequence>